<dbReference type="AlphaFoldDB" id="A0A0C2WXW7"/>
<name>A0A0C2WXW7_AMAMK</name>
<evidence type="ECO:0000313" key="2">
    <source>
        <dbReference type="Proteomes" id="UP000054549"/>
    </source>
</evidence>
<dbReference type="Proteomes" id="UP000054549">
    <property type="component" value="Unassembled WGS sequence"/>
</dbReference>
<keyword evidence="2" id="KW-1185">Reference proteome</keyword>
<protein>
    <submittedName>
        <fullName evidence="1">Uncharacterized protein</fullName>
    </submittedName>
</protein>
<organism evidence="1 2">
    <name type="scientific">Amanita muscaria (strain Koide BX008)</name>
    <dbReference type="NCBI Taxonomy" id="946122"/>
    <lineage>
        <taxon>Eukaryota</taxon>
        <taxon>Fungi</taxon>
        <taxon>Dikarya</taxon>
        <taxon>Basidiomycota</taxon>
        <taxon>Agaricomycotina</taxon>
        <taxon>Agaricomycetes</taxon>
        <taxon>Agaricomycetidae</taxon>
        <taxon>Agaricales</taxon>
        <taxon>Pluteineae</taxon>
        <taxon>Amanitaceae</taxon>
        <taxon>Amanita</taxon>
    </lineage>
</organism>
<dbReference type="HOGENOM" id="CLU_2850057_0_0_1"/>
<sequence>DLLLNILDIFRDDYGALHICSLVCRRFNIPISRLLYRRVVLSPPFIPVLNLRDRGALTVSTSESFN</sequence>
<reference evidence="1 2" key="1">
    <citation type="submission" date="2014-04" db="EMBL/GenBank/DDBJ databases">
        <title>Evolutionary Origins and Diversification of the Mycorrhizal Mutualists.</title>
        <authorList>
            <consortium name="DOE Joint Genome Institute"/>
            <consortium name="Mycorrhizal Genomics Consortium"/>
            <person name="Kohler A."/>
            <person name="Kuo A."/>
            <person name="Nagy L.G."/>
            <person name="Floudas D."/>
            <person name="Copeland A."/>
            <person name="Barry K.W."/>
            <person name="Cichocki N."/>
            <person name="Veneault-Fourrey C."/>
            <person name="LaButti K."/>
            <person name="Lindquist E.A."/>
            <person name="Lipzen A."/>
            <person name="Lundell T."/>
            <person name="Morin E."/>
            <person name="Murat C."/>
            <person name="Riley R."/>
            <person name="Ohm R."/>
            <person name="Sun H."/>
            <person name="Tunlid A."/>
            <person name="Henrissat B."/>
            <person name="Grigoriev I.V."/>
            <person name="Hibbett D.S."/>
            <person name="Martin F."/>
        </authorList>
    </citation>
    <scope>NUCLEOTIDE SEQUENCE [LARGE SCALE GENOMIC DNA]</scope>
    <source>
        <strain evidence="1 2">Koide BX008</strain>
    </source>
</reference>
<feature type="non-terminal residue" evidence="1">
    <location>
        <position position="1"/>
    </location>
</feature>
<dbReference type="EMBL" id="KN818281">
    <property type="protein sequence ID" value="KIL61681.1"/>
    <property type="molecule type" value="Genomic_DNA"/>
</dbReference>
<gene>
    <name evidence="1" type="ORF">M378DRAFT_82220</name>
</gene>
<dbReference type="InParanoid" id="A0A0C2WXW7"/>
<dbReference type="OrthoDB" id="3264508at2759"/>
<accession>A0A0C2WXW7</accession>
<evidence type="ECO:0000313" key="1">
    <source>
        <dbReference type="EMBL" id="KIL61681.1"/>
    </source>
</evidence>
<proteinExistence type="predicted"/>